<dbReference type="SUPFAM" id="SSF52833">
    <property type="entry name" value="Thioredoxin-like"/>
    <property type="match status" value="1"/>
</dbReference>
<dbReference type="Proteomes" id="UP000316759">
    <property type="component" value="Unassembled WGS sequence"/>
</dbReference>
<organism evidence="10 11">
    <name type="scientific">Fasciola gigantica</name>
    <name type="common">Giant liver fluke</name>
    <dbReference type="NCBI Taxonomy" id="46835"/>
    <lineage>
        <taxon>Eukaryota</taxon>
        <taxon>Metazoa</taxon>
        <taxon>Spiralia</taxon>
        <taxon>Lophotrochozoa</taxon>
        <taxon>Platyhelminthes</taxon>
        <taxon>Trematoda</taxon>
        <taxon>Digenea</taxon>
        <taxon>Plagiorchiida</taxon>
        <taxon>Echinostomata</taxon>
        <taxon>Echinostomatoidea</taxon>
        <taxon>Fasciolidae</taxon>
        <taxon>Fasciola</taxon>
    </lineage>
</organism>
<dbReference type="Pfam" id="PF05047">
    <property type="entry name" value="L51_S25_CI-B8"/>
    <property type="match status" value="1"/>
</dbReference>
<keyword evidence="3 10" id="KW-0689">Ribosomal protein</keyword>
<evidence type="ECO:0000259" key="9">
    <source>
        <dbReference type="SMART" id="SM00916"/>
    </source>
</evidence>
<dbReference type="GO" id="GO:1990904">
    <property type="term" value="C:ribonucleoprotein complex"/>
    <property type="evidence" value="ECO:0007669"/>
    <property type="project" value="UniProtKB-KW"/>
</dbReference>
<accession>A0A504YW56</accession>
<dbReference type="PANTHER" id="PTHR13274">
    <property type="entry name" value="MITOCHONDRIAL RIBOSOMAL PROTEIN S25"/>
    <property type="match status" value="1"/>
</dbReference>
<feature type="region of interest" description="Disordered" evidence="8">
    <location>
        <begin position="179"/>
        <end position="213"/>
    </location>
</feature>
<evidence type="ECO:0000256" key="2">
    <source>
        <dbReference type="ARBA" id="ARBA00008046"/>
    </source>
</evidence>
<evidence type="ECO:0000256" key="1">
    <source>
        <dbReference type="ARBA" id="ARBA00004173"/>
    </source>
</evidence>
<keyword evidence="4" id="KW-0496">Mitochondrion</keyword>
<evidence type="ECO:0000256" key="4">
    <source>
        <dbReference type="ARBA" id="ARBA00023128"/>
    </source>
</evidence>
<dbReference type="InterPro" id="IPR007741">
    <property type="entry name" value="Ribosomal_mL43/mS25/NADH_DH"/>
</dbReference>
<proteinExistence type="inferred from homology"/>
<reference evidence="10 11" key="1">
    <citation type="submission" date="2019-04" db="EMBL/GenBank/DDBJ databases">
        <title>Annotation for the trematode Fasciola gigantica.</title>
        <authorList>
            <person name="Choi Y.-J."/>
        </authorList>
    </citation>
    <scope>NUCLEOTIDE SEQUENCE [LARGE SCALE GENOMIC DNA]</scope>
    <source>
        <strain evidence="10">Uganda_cow_1</strain>
    </source>
</reference>
<dbReference type="SMART" id="SM00916">
    <property type="entry name" value="L51_S25_CI-B8"/>
    <property type="match status" value="1"/>
</dbReference>
<dbReference type="InterPro" id="IPR036249">
    <property type="entry name" value="Thioredoxin-like_sf"/>
</dbReference>
<dbReference type="STRING" id="46835.A0A504YW56"/>
<feature type="domain" description="Ribosomal protein/NADH dehydrogenase" evidence="9">
    <location>
        <begin position="68"/>
        <end position="136"/>
    </location>
</feature>
<evidence type="ECO:0000256" key="7">
    <source>
        <dbReference type="ARBA" id="ARBA00035369"/>
    </source>
</evidence>
<evidence type="ECO:0000256" key="5">
    <source>
        <dbReference type="ARBA" id="ARBA00023274"/>
    </source>
</evidence>
<dbReference type="Gene3D" id="3.40.30.10">
    <property type="entry name" value="Glutaredoxin"/>
    <property type="match status" value="1"/>
</dbReference>
<gene>
    <name evidence="10" type="ORF">FGIG_06260</name>
</gene>
<keyword evidence="11" id="KW-1185">Reference proteome</keyword>
<evidence type="ECO:0000256" key="6">
    <source>
        <dbReference type="ARBA" id="ARBA00035139"/>
    </source>
</evidence>
<evidence type="ECO:0000313" key="11">
    <source>
        <dbReference type="Proteomes" id="UP000316759"/>
    </source>
</evidence>
<dbReference type="OrthoDB" id="5919182at2759"/>
<sequence length="213" mass="23692">MKGDDAGSQQPKPEHGSASFLRPHPMPFLKGGRLAITRTRKYLESGRIILQDSVKVITIHHVPGKKISKGCDELIKWFLPPLQFKNPKVQILTLKNMCPTPFIQVFLNNQEELVIDCSYRTHVDINKHLNEVLGTSLHSTVSSTMDILNVNHPGNFGTKYQRQCICEVYGQVPCSSQVGRSGPWPGQEPQLPVVDGLTNQKGQDANEPKDSTA</sequence>
<dbReference type="PANTHER" id="PTHR13274:SF2">
    <property type="entry name" value="SMALL RIBOSOMAL SUBUNIT PROTEIN MS25"/>
    <property type="match status" value="1"/>
</dbReference>
<comment type="subcellular location">
    <subcellularLocation>
        <location evidence="1">Mitochondrion</location>
    </subcellularLocation>
</comment>
<name>A0A504YW56_FASGI</name>
<comment type="similarity">
    <text evidence="2">Belongs to the mitochondrion-specific ribosomal protein mS25 family.</text>
</comment>
<keyword evidence="5" id="KW-0687">Ribonucleoprotein</keyword>
<dbReference type="GO" id="GO:0003735">
    <property type="term" value="F:structural constituent of ribosome"/>
    <property type="evidence" value="ECO:0007669"/>
    <property type="project" value="InterPro"/>
</dbReference>
<dbReference type="AlphaFoldDB" id="A0A504YW56"/>
<dbReference type="InterPro" id="IPR040049">
    <property type="entry name" value="Ribosomal_mS25/mL61"/>
</dbReference>
<evidence type="ECO:0000256" key="8">
    <source>
        <dbReference type="SAM" id="MobiDB-lite"/>
    </source>
</evidence>
<feature type="region of interest" description="Disordered" evidence="8">
    <location>
        <begin position="1"/>
        <end position="26"/>
    </location>
</feature>
<comment type="caution">
    <text evidence="10">The sequence shown here is derived from an EMBL/GenBank/DDBJ whole genome shotgun (WGS) entry which is preliminary data.</text>
</comment>
<protein>
    <recommendedName>
        <fullName evidence="6">Small ribosomal subunit protein mS25</fullName>
    </recommendedName>
    <alternativeName>
        <fullName evidence="7">28S ribosomal protein S25, mitochondrial</fullName>
    </alternativeName>
</protein>
<evidence type="ECO:0000256" key="3">
    <source>
        <dbReference type="ARBA" id="ARBA00022980"/>
    </source>
</evidence>
<dbReference type="GO" id="GO:0005739">
    <property type="term" value="C:mitochondrion"/>
    <property type="evidence" value="ECO:0007669"/>
    <property type="project" value="UniProtKB-SubCell"/>
</dbReference>
<feature type="compositionally biased region" description="Basic and acidic residues" evidence="8">
    <location>
        <begin position="204"/>
        <end position="213"/>
    </location>
</feature>
<dbReference type="EMBL" id="SUNJ01002807">
    <property type="protein sequence ID" value="TPP65704.1"/>
    <property type="molecule type" value="Genomic_DNA"/>
</dbReference>
<evidence type="ECO:0000313" key="10">
    <source>
        <dbReference type="EMBL" id="TPP65704.1"/>
    </source>
</evidence>
<dbReference type="GO" id="GO:0005840">
    <property type="term" value="C:ribosome"/>
    <property type="evidence" value="ECO:0007669"/>
    <property type="project" value="UniProtKB-KW"/>
</dbReference>